<dbReference type="GO" id="GO:0004613">
    <property type="term" value="F:phosphoenolpyruvate carboxykinase (GTP) activity"/>
    <property type="evidence" value="ECO:0007669"/>
    <property type="project" value="UniProtKB-EC"/>
</dbReference>
<evidence type="ECO:0000256" key="4">
    <source>
        <dbReference type="ARBA" id="ARBA00022741"/>
    </source>
</evidence>
<evidence type="ECO:0000256" key="3">
    <source>
        <dbReference type="ARBA" id="ARBA00022723"/>
    </source>
</evidence>
<feature type="binding site" evidence="9">
    <location>
        <position position="387"/>
    </location>
    <ligand>
        <name>GTP</name>
        <dbReference type="ChEBI" id="CHEBI:37565"/>
    </ligand>
</feature>
<dbReference type="Pfam" id="PF00821">
    <property type="entry name" value="PEPCK_GTP"/>
    <property type="match status" value="1"/>
</dbReference>
<dbReference type="Gene3D" id="3.40.449.10">
    <property type="entry name" value="Phosphoenolpyruvate Carboxykinase, domain 1"/>
    <property type="match status" value="1"/>
</dbReference>
<feature type="binding site" evidence="9">
    <location>
        <position position="295"/>
    </location>
    <ligand>
        <name>Mn(2+)</name>
        <dbReference type="ChEBI" id="CHEBI:29035"/>
    </ligand>
</feature>
<evidence type="ECO:0000313" key="12">
    <source>
        <dbReference type="EMBL" id="MCP1387562.1"/>
    </source>
</evidence>
<evidence type="ECO:0000256" key="8">
    <source>
        <dbReference type="ARBA" id="ARBA00023239"/>
    </source>
</evidence>
<keyword evidence="8 9" id="KW-0456">Lyase</keyword>
<feature type="binding site" evidence="9">
    <location>
        <begin position="385"/>
        <end position="387"/>
    </location>
    <ligand>
        <name>substrate</name>
    </ligand>
</feature>
<keyword evidence="2 9" id="KW-0312">Gluconeogenesis</keyword>
<dbReference type="Proteomes" id="UP001204000">
    <property type="component" value="Unassembled WGS sequence"/>
</dbReference>
<keyword evidence="9" id="KW-0963">Cytoplasm</keyword>
<proteinExistence type="inferred from homology"/>
<evidence type="ECO:0000256" key="9">
    <source>
        <dbReference type="HAMAP-Rule" id="MF_00452"/>
    </source>
</evidence>
<dbReference type="Gene3D" id="3.90.228.20">
    <property type="match status" value="1"/>
</dbReference>
<dbReference type="InterPro" id="IPR008210">
    <property type="entry name" value="PEP_carboxykinase_N"/>
</dbReference>
<comment type="catalytic activity">
    <reaction evidence="9">
        <text>oxaloacetate + GTP = phosphoenolpyruvate + GDP + CO2</text>
        <dbReference type="Rhea" id="RHEA:10388"/>
        <dbReference type="ChEBI" id="CHEBI:16452"/>
        <dbReference type="ChEBI" id="CHEBI:16526"/>
        <dbReference type="ChEBI" id="CHEBI:37565"/>
        <dbReference type="ChEBI" id="CHEBI:58189"/>
        <dbReference type="ChEBI" id="CHEBI:58702"/>
        <dbReference type="EC" id="4.1.1.32"/>
    </reaction>
</comment>
<dbReference type="PIRSF" id="PIRSF001348">
    <property type="entry name" value="PEP_carboxykinase_GTP"/>
    <property type="match status" value="1"/>
</dbReference>
<evidence type="ECO:0000256" key="6">
    <source>
        <dbReference type="ARBA" id="ARBA00023134"/>
    </source>
</evidence>
<evidence type="ECO:0000256" key="7">
    <source>
        <dbReference type="ARBA" id="ARBA00023211"/>
    </source>
</evidence>
<dbReference type="HAMAP" id="MF_00452">
    <property type="entry name" value="PEPCK_GTP"/>
    <property type="match status" value="1"/>
</dbReference>
<evidence type="ECO:0000256" key="2">
    <source>
        <dbReference type="ARBA" id="ARBA00022432"/>
    </source>
</evidence>
<feature type="active site" evidence="9">
    <location>
        <position position="272"/>
    </location>
</feature>
<comment type="similarity">
    <text evidence="1 9">Belongs to the phosphoenolpyruvate carboxykinase [GTP] family.</text>
</comment>
<dbReference type="PROSITE" id="PS00505">
    <property type="entry name" value="PEPCK_GTP"/>
    <property type="match status" value="1"/>
</dbReference>
<accession>A0ABT1G143</accession>
<comment type="cofactor">
    <cofactor evidence="9">
        <name>Mn(2+)</name>
        <dbReference type="ChEBI" id="CHEBI:29035"/>
    </cofactor>
    <text evidence="9">Binds 1 Mn(2+) ion per subunit.</text>
</comment>
<comment type="subcellular location">
    <subcellularLocation>
        <location evidence="9">Cytoplasm</location>
    </subcellularLocation>
</comment>
<feature type="binding site" evidence="9">
    <location>
        <begin position="513"/>
        <end position="516"/>
    </location>
    <ligand>
        <name>GTP</name>
        <dbReference type="ChEBI" id="CHEBI:37565"/>
    </ligand>
</feature>
<sequence>MTTAVKRLEGPQPTENEELIAWINEAVDLFNPDRVVFADGSDEEWDRLAAELVEKGTLIKLNEEKRPNSYLARSNPSDVARVESRTFISTEKQVGAGPTNNWMKPEALKEEMREHFNGSMKGRTMYVVPFCMGPISDPDPKLGVQLTDSEYVVMSMRIMTRMRTEALDKIQGDNFVPCLHSVGHPLEEGEEDVAWPCNDTKYISHFPETKEIWSFGSGYGGNAILAKKCYALRIASVMAKEEGWMAEHMLILKLTNPEGKVYHMAAAFPSACGKTNLAMLTPTLEGWSAEVVGDDIAWLKLRDDGLYAVNPENGFFGVAPGTNYESNPIAMRTMEPGNTLFTNVALTDDGDVWWEGIDGEKPEHLIDWRGKDWTPEDDRKAAHPNSRYCVSISQCPTAAPEYDDYKGVKIDAILFGGRRPDTVPLVTEAYDWEHGTMIGAMLSSGQTAASAEAKVGTLRHDPMAMLPFIGYNVGDYFQHWIDMGEAGGDRMPKVYLVNWFRRGDDGRFLWPGFGDNSRVLKWITERIEGKVGALETVVGHTARAEDIDLTGLDVPLEDVREALHPDPEGWKSDLAESREYLEELGARVPHEIFDELDQLGERIKIANRASQKMAEAIAEAVSKAIAEANATGDAKAAMAKAEREAEAAVKGK</sequence>
<evidence type="ECO:0000313" key="13">
    <source>
        <dbReference type="Proteomes" id="UP001204000"/>
    </source>
</evidence>
<dbReference type="RefSeq" id="WP_253577149.1">
    <property type="nucleotide sequence ID" value="NZ_JAMFTQ010000004.1"/>
</dbReference>
<dbReference type="Gene3D" id="2.170.8.10">
    <property type="entry name" value="Phosphoenolpyruvate Carboxykinase, domain 2"/>
    <property type="match status" value="1"/>
</dbReference>
<keyword evidence="7 9" id="KW-0464">Manganese</keyword>
<keyword evidence="13" id="KW-1185">Reference proteome</keyword>
<evidence type="ECO:0000256" key="1">
    <source>
        <dbReference type="ARBA" id="ARBA00005796"/>
    </source>
</evidence>
<comment type="subunit">
    <text evidence="9">Monomer.</text>
</comment>
<feature type="binding site" evidence="9">
    <location>
        <position position="81"/>
    </location>
    <ligand>
        <name>substrate</name>
    </ligand>
</feature>
<dbReference type="PANTHER" id="PTHR11561">
    <property type="entry name" value="PHOSPHOENOLPYRUVATE CARBOXYKINASE"/>
    <property type="match status" value="1"/>
</dbReference>
<dbReference type="InterPro" id="IPR035077">
    <property type="entry name" value="PEP_carboxykinase_GTP_C"/>
</dbReference>
<comment type="pathway">
    <text evidence="9">Carbohydrate biosynthesis; gluconeogenesis.</text>
</comment>
<comment type="caution">
    <text evidence="12">The sequence shown here is derived from an EMBL/GenBank/DDBJ whole genome shotgun (WGS) entry which is preliminary data.</text>
</comment>
<dbReference type="CDD" id="cd00819">
    <property type="entry name" value="PEPCK_GTP"/>
    <property type="match status" value="1"/>
</dbReference>
<name>A0ABT1G143_9CORY</name>
<dbReference type="EC" id="4.1.1.32" evidence="9"/>
<feature type="binding site" evidence="9">
    <location>
        <position position="248"/>
    </location>
    <ligand>
        <name>Mn(2+)</name>
        <dbReference type="ChEBI" id="CHEBI:29035"/>
    </ligand>
</feature>
<dbReference type="Pfam" id="PF17297">
    <property type="entry name" value="PEPCK_N"/>
    <property type="match status" value="1"/>
</dbReference>
<feature type="binding site" evidence="9">
    <location>
        <begin position="219"/>
        <end position="221"/>
    </location>
    <ligand>
        <name>substrate</name>
    </ligand>
</feature>
<feature type="domain" description="Phosphoenolpyruvate carboxykinase GTP-utilising N-terminal" evidence="11">
    <location>
        <begin position="22"/>
        <end position="240"/>
    </location>
</feature>
<evidence type="ECO:0000259" key="10">
    <source>
        <dbReference type="Pfam" id="PF00821"/>
    </source>
</evidence>
<dbReference type="InterPro" id="IPR008209">
    <property type="entry name" value="PEP_carboxykinase_GTP"/>
</dbReference>
<dbReference type="InterPro" id="IPR035078">
    <property type="entry name" value="PEP_carboxykinase_GTP_N"/>
</dbReference>
<dbReference type="NCBIfam" id="NF003253">
    <property type="entry name" value="PRK04210.1"/>
    <property type="match status" value="1"/>
</dbReference>
<dbReference type="EMBL" id="JAMFTQ010000004">
    <property type="protein sequence ID" value="MCP1387562.1"/>
    <property type="molecule type" value="Genomic_DNA"/>
</dbReference>
<feature type="binding site" evidence="9">
    <location>
        <position position="270"/>
    </location>
    <ligand>
        <name>substrate</name>
    </ligand>
</feature>
<dbReference type="SUPFAM" id="SSF53795">
    <property type="entry name" value="PEP carboxykinase-like"/>
    <property type="match status" value="1"/>
</dbReference>
<gene>
    <name evidence="9" type="primary">pckG</name>
    <name evidence="12" type="ORF">M5J20_05085</name>
</gene>
<evidence type="ECO:0000256" key="5">
    <source>
        <dbReference type="ARBA" id="ARBA00022793"/>
    </source>
</evidence>
<keyword evidence="5 9" id="KW-0210">Decarboxylase</keyword>
<feature type="binding site" evidence="9">
    <location>
        <position position="228"/>
    </location>
    <ligand>
        <name>Mn(2+)</name>
        <dbReference type="ChEBI" id="CHEBI:29035"/>
    </ligand>
</feature>
<reference evidence="12" key="1">
    <citation type="submission" date="2022-05" db="EMBL/GenBank/DDBJ databases">
        <title>Corynebacterium sp. TA-R-1 sp. nov., isolated from human feces.</title>
        <authorList>
            <person name="Shamsuzzaman M."/>
            <person name="Dahal R.H."/>
        </authorList>
    </citation>
    <scope>NUCLEOTIDE SEQUENCE</scope>
    <source>
        <strain evidence="12">TA-R-1</strain>
    </source>
</reference>
<protein>
    <recommendedName>
        <fullName evidence="9">Phosphoenolpyruvate carboxykinase [GTP]</fullName>
        <shortName evidence="9">PEP carboxykinase</shortName>
        <shortName evidence="9">PEPCK</shortName>
        <ecNumber evidence="9">4.1.1.32</ecNumber>
    </recommendedName>
    <alternativeName>
        <fullName evidence="9">GTP-dependent phosphoenolpyruvate carboxykinase</fullName>
        <shortName evidence="9">GTP-PEPCK</shortName>
    </alternativeName>
</protein>
<feature type="binding site" evidence="9">
    <location>
        <position position="418"/>
    </location>
    <ligand>
        <name>GTP</name>
        <dbReference type="ChEBI" id="CHEBI:37565"/>
    </ligand>
</feature>
<organism evidence="12 13">
    <name type="scientific">Corynebacterium stercoris</name>
    <dbReference type="NCBI Taxonomy" id="2943490"/>
    <lineage>
        <taxon>Bacteria</taxon>
        <taxon>Bacillati</taxon>
        <taxon>Actinomycetota</taxon>
        <taxon>Actinomycetes</taxon>
        <taxon>Mycobacteriales</taxon>
        <taxon>Corynebacteriaceae</taxon>
        <taxon>Corynebacterium</taxon>
    </lineage>
</organism>
<keyword evidence="6 9" id="KW-0342">GTP-binding</keyword>
<dbReference type="SUPFAM" id="SSF68923">
    <property type="entry name" value="PEP carboxykinase N-terminal domain"/>
    <property type="match status" value="1"/>
</dbReference>
<keyword evidence="3 9" id="KW-0479">Metal-binding</keyword>
<keyword evidence="4 9" id="KW-0547">Nucleotide-binding</keyword>
<dbReference type="PANTHER" id="PTHR11561:SF0">
    <property type="entry name" value="PHOSPHOENOLPYRUVATE CARBOXYKINASE [GTP]-RELATED"/>
    <property type="match status" value="1"/>
</dbReference>
<dbReference type="InterPro" id="IPR018091">
    <property type="entry name" value="PEP_carboxykin_GTP_CS"/>
</dbReference>
<feature type="domain" description="Phosphoenolpyruvate carboxykinase C-terminal P-loop" evidence="10">
    <location>
        <begin position="244"/>
        <end position="601"/>
    </location>
</feature>
<evidence type="ECO:0000259" key="11">
    <source>
        <dbReference type="Pfam" id="PF17297"/>
    </source>
</evidence>
<feature type="binding site" evidence="9">
    <location>
        <begin position="271"/>
        <end position="276"/>
    </location>
    <ligand>
        <name>GTP</name>
        <dbReference type="ChEBI" id="CHEBI:37565"/>
    </ligand>
</feature>
<comment type="function">
    <text evidence="9">Catalyzes the conversion of oxaloacetate (OAA) to phosphoenolpyruvate (PEP), the rate-limiting step in the metabolic pathway that produces glucose from lactate and other precursors derived from the citric acid cycle.</text>
</comment>
<dbReference type="InterPro" id="IPR013035">
    <property type="entry name" value="PEP_carboxykinase_C"/>
</dbReference>